<accession>A0A9D1P0F9</accession>
<dbReference type="EMBL" id="DVOO01000001">
    <property type="protein sequence ID" value="HIV24180.1"/>
    <property type="molecule type" value="Genomic_DNA"/>
</dbReference>
<comment type="similarity">
    <text evidence="2">Belongs to the Nudix hydrolase family.</text>
</comment>
<dbReference type="SUPFAM" id="SSF55811">
    <property type="entry name" value="Nudix"/>
    <property type="match status" value="2"/>
</dbReference>
<evidence type="ECO:0000256" key="2">
    <source>
        <dbReference type="ARBA" id="ARBA00005582"/>
    </source>
</evidence>
<dbReference type="PANTHER" id="PTHR43758:SF2">
    <property type="entry name" value="OXIDIZED PURINE NUCLEOSIDE TRIPHOSPHATE HYDROLASE"/>
    <property type="match status" value="1"/>
</dbReference>
<dbReference type="AlphaFoldDB" id="A0A9D1P0F9"/>
<gene>
    <name evidence="7" type="ORF">IAB71_00070</name>
</gene>
<dbReference type="Gene3D" id="3.90.79.10">
    <property type="entry name" value="Nucleoside Triphosphate Pyrophosphohydrolase"/>
    <property type="match status" value="2"/>
</dbReference>
<keyword evidence="5" id="KW-0460">Magnesium</keyword>
<protein>
    <submittedName>
        <fullName evidence="7">NUDIX domain-containing protein</fullName>
    </submittedName>
</protein>
<comment type="caution">
    <text evidence="7">The sequence shown here is derived from an EMBL/GenBank/DDBJ whole genome shotgun (WGS) entry which is preliminary data.</text>
</comment>
<evidence type="ECO:0000256" key="3">
    <source>
        <dbReference type="ARBA" id="ARBA00022723"/>
    </source>
</evidence>
<dbReference type="CDD" id="cd18886">
    <property type="entry name" value="NUDIX_MutT_Nudt1"/>
    <property type="match status" value="1"/>
</dbReference>
<dbReference type="CDD" id="cd04692">
    <property type="entry name" value="NUDIX_Hydrolase"/>
    <property type="match status" value="1"/>
</dbReference>
<dbReference type="PRINTS" id="PR01402">
    <property type="entry name" value="MUTATORMUTX"/>
</dbReference>
<dbReference type="InterPro" id="IPR015797">
    <property type="entry name" value="NUDIX_hydrolase-like_dom_sf"/>
</dbReference>
<dbReference type="GO" id="GO:0005737">
    <property type="term" value="C:cytoplasm"/>
    <property type="evidence" value="ECO:0007669"/>
    <property type="project" value="TreeGrafter"/>
</dbReference>
<feature type="domain" description="Nudix hydrolase" evidence="6">
    <location>
        <begin position="1"/>
        <end position="128"/>
    </location>
</feature>
<dbReference type="Pfam" id="PF00293">
    <property type="entry name" value="NUDIX"/>
    <property type="match status" value="2"/>
</dbReference>
<dbReference type="InterPro" id="IPR003562">
    <property type="entry name" value="Mutator_MutX_prot"/>
</dbReference>
<dbReference type="GO" id="GO:0006281">
    <property type="term" value="P:DNA repair"/>
    <property type="evidence" value="ECO:0007669"/>
    <property type="project" value="InterPro"/>
</dbReference>
<dbReference type="PANTHER" id="PTHR43758">
    <property type="entry name" value="7,8-DIHYDRO-8-OXOGUANINE TRIPHOSPHATASE"/>
    <property type="match status" value="1"/>
</dbReference>
<dbReference type="Proteomes" id="UP000824169">
    <property type="component" value="Unassembled WGS sequence"/>
</dbReference>
<feature type="domain" description="Nudix hydrolase" evidence="6">
    <location>
        <begin position="183"/>
        <end position="330"/>
    </location>
</feature>
<dbReference type="PROSITE" id="PS00893">
    <property type="entry name" value="NUDIX_BOX"/>
    <property type="match status" value="1"/>
</dbReference>
<dbReference type="GO" id="GO:0008413">
    <property type="term" value="F:8-oxo-7,8-dihydroguanosine triphosphate pyrophosphatase activity"/>
    <property type="evidence" value="ECO:0007669"/>
    <property type="project" value="InterPro"/>
</dbReference>
<dbReference type="PROSITE" id="PS51462">
    <property type="entry name" value="NUDIX"/>
    <property type="match status" value="2"/>
</dbReference>
<reference evidence="7" key="1">
    <citation type="submission" date="2020-10" db="EMBL/GenBank/DDBJ databases">
        <authorList>
            <person name="Gilroy R."/>
        </authorList>
    </citation>
    <scope>NUCLEOTIDE SEQUENCE</scope>
    <source>
        <strain evidence="7">CHK188-20938</strain>
    </source>
</reference>
<keyword evidence="4" id="KW-0378">Hydrolase</keyword>
<name>A0A9D1P0F9_9FIRM</name>
<keyword evidence="3" id="KW-0479">Metal-binding</keyword>
<evidence type="ECO:0000313" key="7">
    <source>
        <dbReference type="EMBL" id="HIV24180.1"/>
    </source>
</evidence>
<sequence>MTGLSTLCYIENDGKYLMLHRTVKKNDVNKEKWIGVGGHFEENESPEECLLREVREETGYTLTSWRWRGIVTFVSGDGVTEYMSLFTADGFEGEPVPCDEGELAWVEIEKVWSLNIWEGDKIFFRLIDEDFPFFSLKLVYDGCGRLVSAVLNGKAMELFDILNPDGSKSGLVRERGVAHRQGSLHATSHIWIARPGKDGGWDLLLQKRSACKDSHPGCYDISSAGHVAAGDACLPSALRELREELGIQAAPEQLHFAGTHRGAFSETFYGKPFRDNELSSVYIYTEPVDIRTLSLQKTEVEEVRWMDYGECLEGVRKNSFPNCIYPEELEMVGAWLREHPFL</sequence>
<organism evidence="7 8">
    <name type="scientific">Candidatus Scatomonas pullistercoris</name>
    <dbReference type="NCBI Taxonomy" id="2840920"/>
    <lineage>
        <taxon>Bacteria</taxon>
        <taxon>Bacillati</taxon>
        <taxon>Bacillota</taxon>
        <taxon>Clostridia</taxon>
        <taxon>Lachnospirales</taxon>
        <taxon>Lachnospiraceae</taxon>
        <taxon>Lachnospiraceae incertae sedis</taxon>
        <taxon>Candidatus Scatomonas</taxon>
    </lineage>
</organism>
<dbReference type="InterPro" id="IPR000086">
    <property type="entry name" value="NUDIX_hydrolase_dom"/>
</dbReference>
<evidence type="ECO:0000313" key="8">
    <source>
        <dbReference type="Proteomes" id="UP000824169"/>
    </source>
</evidence>
<comment type="cofactor">
    <cofactor evidence="1">
        <name>Mg(2+)</name>
        <dbReference type="ChEBI" id="CHEBI:18420"/>
    </cofactor>
</comment>
<proteinExistence type="inferred from homology"/>
<evidence type="ECO:0000259" key="6">
    <source>
        <dbReference type="PROSITE" id="PS51462"/>
    </source>
</evidence>
<evidence type="ECO:0000256" key="4">
    <source>
        <dbReference type="ARBA" id="ARBA00022801"/>
    </source>
</evidence>
<dbReference type="InterPro" id="IPR020084">
    <property type="entry name" value="NUDIX_hydrolase_CS"/>
</dbReference>
<dbReference type="GO" id="GO:0046872">
    <property type="term" value="F:metal ion binding"/>
    <property type="evidence" value="ECO:0007669"/>
    <property type="project" value="UniProtKB-KW"/>
</dbReference>
<evidence type="ECO:0000256" key="1">
    <source>
        <dbReference type="ARBA" id="ARBA00001946"/>
    </source>
</evidence>
<reference evidence="7" key="2">
    <citation type="journal article" date="2021" name="PeerJ">
        <title>Extensive microbial diversity within the chicken gut microbiome revealed by metagenomics and culture.</title>
        <authorList>
            <person name="Gilroy R."/>
            <person name="Ravi A."/>
            <person name="Getino M."/>
            <person name="Pursley I."/>
            <person name="Horton D.L."/>
            <person name="Alikhan N.F."/>
            <person name="Baker D."/>
            <person name="Gharbi K."/>
            <person name="Hall N."/>
            <person name="Watson M."/>
            <person name="Adriaenssens E.M."/>
            <person name="Foster-Nyarko E."/>
            <person name="Jarju S."/>
            <person name="Secka A."/>
            <person name="Antonio M."/>
            <person name="Oren A."/>
            <person name="Chaudhuri R.R."/>
            <person name="La Ragione R."/>
            <person name="Hildebrand F."/>
            <person name="Pallen M.J."/>
        </authorList>
    </citation>
    <scope>NUCLEOTIDE SEQUENCE</scope>
    <source>
        <strain evidence="7">CHK188-20938</strain>
    </source>
</reference>
<evidence type="ECO:0000256" key="5">
    <source>
        <dbReference type="ARBA" id="ARBA00022842"/>
    </source>
</evidence>